<evidence type="ECO:0000313" key="3">
    <source>
        <dbReference type="EMBL" id="KAL2541775.1"/>
    </source>
</evidence>
<evidence type="ECO:0000313" key="4">
    <source>
        <dbReference type="Proteomes" id="UP001604336"/>
    </source>
</evidence>
<keyword evidence="4" id="KW-1185">Reference proteome</keyword>
<dbReference type="InterPro" id="IPR004330">
    <property type="entry name" value="FAR1_DNA_bnd_dom"/>
</dbReference>
<proteinExistence type="predicted"/>
<evidence type="ECO:0000259" key="2">
    <source>
        <dbReference type="Pfam" id="PF10551"/>
    </source>
</evidence>
<dbReference type="Pfam" id="PF03101">
    <property type="entry name" value="FAR1"/>
    <property type="match status" value="1"/>
</dbReference>
<name>A0ABD1VZW3_9LAMI</name>
<gene>
    <name evidence="3" type="ORF">Adt_02753</name>
</gene>
<sequence length="696" mass="80869">MNLFVVDDEYLEDDEIEIENSPCLNDDWVEEPNELAPKVGMKFKELDEVFEFYKNYASCVGFPVRKRNSRKGDNGLVKNVMFTCSREGRRTSTSLKPQPTIQIECKARVTAVSDASGSWRLTKVQLDHNHKTSPSKSRLYRCNRQLSENVKRKLEVNDIARIPLHKSYNSAVVEAGGYEQMTFIEKDSRNYIDKVRRLRLGEGDAKALRCYFSKMQSQCPGFYFSIDLDEECRLRNVFWADNRCREAYKEFGDVITFDTSYLTNRTWLECMEGKAPIGIITDQDRAMQNPISIIFSDTRHRWCLWHILKKLPKKFGGHSHKGAILSAVHYVVYELQSPEDFEQYWNSIICSYDLEDHDWLSGLYRERSRWVPCYLRTSFWVGMSTTQRSESMNAFFDGYVHSKTTLKQFVGQYERALRSKVEKEFQADFKSFSQMIPLLNKVWNGEKIPGSLYNIQIQRISRRVLRYILRRWRKDVSRTYTRMKINYNGWISTPTQVRYDELCDTFRKVADVVADDEVLTREITEWLEMKMTNMNISKNKSSCSSNLISDHSQVHDSTERGLVDKNSSVHMLDLKNSKTKGAPKKLRKKGPLEIGASKTKVISSSSKGKNITQSNIHDANQSFFQAPESHYPILDLSQAAQYQPWLPSYKVNLVPTYGSSEQLNSMHPIVGQPEEQLSNNLSANPRFHFPHHQYNG</sequence>
<feature type="domain" description="MULE transposase" evidence="2">
    <location>
        <begin position="263"/>
        <end position="310"/>
    </location>
</feature>
<dbReference type="AlphaFoldDB" id="A0ABD1VZW3"/>
<evidence type="ECO:0000259" key="1">
    <source>
        <dbReference type="Pfam" id="PF03101"/>
    </source>
</evidence>
<dbReference type="PANTHER" id="PTHR47718:SF5">
    <property type="entry name" value="PROTEIN FAR1-RELATED SEQUENCE 8-LIKE"/>
    <property type="match status" value="1"/>
</dbReference>
<accession>A0ABD1VZW3</accession>
<reference evidence="4" key="1">
    <citation type="submission" date="2024-07" db="EMBL/GenBank/DDBJ databases">
        <title>Two chromosome-level genome assemblies of Korean endemic species Abeliophyllum distichum and Forsythia ovata (Oleaceae).</title>
        <authorList>
            <person name="Jang H."/>
        </authorList>
    </citation>
    <scope>NUCLEOTIDE SEQUENCE [LARGE SCALE GENOMIC DNA]</scope>
</reference>
<dbReference type="EMBL" id="JBFOLK010000001">
    <property type="protein sequence ID" value="KAL2541775.1"/>
    <property type="molecule type" value="Genomic_DNA"/>
</dbReference>
<dbReference type="Pfam" id="PF10551">
    <property type="entry name" value="MULE"/>
    <property type="match status" value="1"/>
</dbReference>
<protein>
    <submittedName>
        <fullName evidence="3">Protein FAR1-RELATED SEQUENCE 5</fullName>
    </submittedName>
</protein>
<comment type="caution">
    <text evidence="3">The sequence shown here is derived from an EMBL/GenBank/DDBJ whole genome shotgun (WGS) entry which is preliminary data.</text>
</comment>
<dbReference type="Proteomes" id="UP001604336">
    <property type="component" value="Unassembled WGS sequence"/>
</dbReference>
<organism evidence="3 4">
    <name type="scientific">Abeliophyllum distichum</name>
    <dbReference type="NCBI Taxonomy" id="126358"/>
    <lineage>
        <taxon>Eukaryota</taxon>
        <taxon>Viridiplantae</taxon>
        <taxon>Streptophyta</taxon>
        <taxon>Embryophyta</taxon>
        <taxon>Tracheophyta</taxon>
        <taxon>Spermatophyta</taxon>
        <taxon>Magnoliopsida</taxon>
        <taxon>eudicotyledons</taxon>
        <taxon>Gunneridae</taxon>
        <taxon>Pentapetalae</taxon>
        <taxon>asterids</taxon>
        <taxon>lamiids</taxon>
        <taxon>Lamiales</taxon>
        <taxon>Oleaceae</taxon>
        <taxon>Forsythieae</taxon>
        <taxon>Abeliophyllum</taxon>
    </lineage>
</organism>
<dbReference type="PANTHER" id="PTHR47718">
    <property type="entry name" value="OS01G0519700 PROTEIN"/>
    <property type="match status" value="1"/>
</dbReference>
<feature type="domain" description="FAR1" evidence="1">
    <location>
        <begin position="51"/>
        <end position="132"/>
    </location>
</feature>
<dbReference type="InterPro" id="IPR018289">
    <property type="entry name" value="MULE_transposase_dom"/>
</dbReference>